<comment type="caution">
    <text evidence="2">The sequence shown here is derived from an EMBL/GenBank/DDBJ whole genome shotgun (WGS) entry which is preliminary data.</text>
</comment>
<evidence type="ECO:0000313" key="3">
    <source>
        <dbReference type="Proteomes" id="UP000244168"/>
    </source>
</evidence>
<reference evidence="2 3" key="1">
    <citation type="submission" date="2018-04" db="EMBL/GenBank/DDBJ databases">
        <title>Genomic Encyclopedia of Archaeal and Bacterial Type Strains, Phase II (KMG-II): from individual species to whole genera.</title>
        <authorList>
            <person name="Goeker M."/>
        </authorList>
    </citation>
    <scope>NUCLEOTIDE SEQUENCE [LARGE SCALE GENOMIC DNA]</scope>
    <source>
        <strain evidence="2 3">DSM 26809</strain>
    </source>
</reference>
<keyword evidence="1" id="KW-0472">Membrane</keyword>
<organism evidence="2 3">
    <name type="scientific">Mucilaginibacter yixingensis</name>
    <dbReference type="NCBI Taxonomy" id="1295612"/>
    <lineage>
        <taxon>Bacteria</taxon>
        <taxon>Pseudomonadati</taxon>
        <taxon>Bacteroidota</taxon>
        <taxon>Sphingobacteriia</taxon>
        <taxon>Sphingobacteriales</taxon>
        <taxon>Sphingobacteriaceae</taxon>
        <taxon>Mucilaginibacter</taxon>
    </lineage>
</organism>
<dbReference type="Proteomes" id="UP000244168">
    <property type="component" value="Unassembled WGS sequence"/>
</dbReference>
<dbReference type="AlphaFoldDB" id="A0A2T5JCU2"/>
<evidence type="ECO:0000256" key="1">
    <source>
        <dbReference type="SAM" id="Phobius"/>
    </source>
</evidence>
<proteinExistence type="predicted"/>
<feature type="transmembrane region" description="Helical" evidence="1">
    <location>
        <begin position="41"/>
        <end position="59"/>
    </location>
</feature>
<keyword evidence="3" id="KW-1185">Reference proteome</keyword>
<accession>A0A2T5JCU2</accession>
<evidence type="ECO:0000313" key="2">
    <source>
        <dbReference type="EMBL" id="PTQ99576.1"/>
    </source>
</evidence>
<dbReference type="EMBL" id="QAOQ01000002">
    <property type="protein sequence ID" value="PTQ99576.1"/>
    <property type="molecule type" value="Genomic_DNA"/>
</dbReference>
<keyword evidence="1" id="KW-0812">Transmembrane</keyword>
<name>A0A2T5JCU2_9SPHI</name>
<keyword evidence="1" id="KW-1133">Transmembrane helix</keyword>
<protein>
    <submittedName>
        <fullName evidence="2">Uncharacterized protein</fullName>
    </submittedName>
</protein>
<sequence length="165" mass="18037">MLIDSVQKKAVLIKPISYLCGQININKHTNITIMKTTIKPFLVVIICALFFSSCAALRLPDLTKLSIGMDKATVYANMGKKPDAVIGARKYPNGNIEVVSYAMGFAPGVNNTNLTYKWLYFYNDKLYLISGPGDWQHEADLLVADNDITPEAVPAHDGAGTRGGK</sequence>
<gene>
    <name evidence="2" type="ORF">C8P68_102401</name>
</gene>